<evidence type="ECO:0000256" key="3">
    <source>
        <dbReference type="ARBA" id="ARBA00022679"/>
    </source>
</evidence>
<dbReference type="CDD" id="cd01428">
    <property type="entry name" value="ADK"/>
    <property type="match status" value="1"/>
</dbReference>
<evidence type="ECO:0000256" key="7">
    <source>
        <dbReference type="SAM" id="MobiDB-lite"/>
    </source>
</evidence>
<dbReference type="InterPro" id="IPR000850">
    <property type="entry name" value="Adenylat/UMP-CMP_kin"/>
</dbReference>
<dbReference type="InterPro" id="IPR027417">
    <property type="entry name" value="P-loop_NTPase"/>
</dbReference>
<dbReference type="Pfam" id="PF00406">
    <property type="entry name" value="ADK"/>
    <property type="match status" value="1"/>
</dbReference>
<evidence type="ECO:0000256" key="4">
    <source>
        <dbReference type="ARBA" id="ARBA00022741"/>
    </source>
</evidence>
<gene>
    <name evidence="8" type="ORF">ZIOFF_061042</name>
</gene>
<dbReference type="EMBL" id="JACMSC010000016">
    <property type="protein sequence ID" value="KAG6484247.1"/>
    <property type="molecule type" value="Genomic_DNA"/>
</dbReference>
<protein>
    <recommendedName>
        <fullName evidence="2">adenylate kinase</fullName>
        <ecNumber evidence="2">2.7.4.3</ecNumber>
    </recommendedName>
</protein>
<evidence type="ECO:0000313" key="8">
    <source>
        <dbReference type="EMBL" id="KAG6484247.1"/>
    </source>
</evidence>
<evidence type="ECO:0000313" key="9">
    <source>
        <dbReference type="Proteomes" id="UP000734854"/>
    </source>
</evidence>
<dbReference type="GO" id="GO:0004017">
    <property type="term" value="F:AMP kinase activity"/>
    <property type="evidence" value="ECO:0007669"/>
    <property type="project" value="UniProtKB-EC"/>
</dbReference>
<keyword evidence="3 6" id="KW-0808">Transferase</keyword>
<evidence type="ECO:0000256" key="2">
    <source>
        <dbReference type="ARBA" id="ARBA00012955"/>
    </source>
</evidence>
<dbReference type="InterPro" id="IPR036188">
    <property type="entry name" value="FAD/NAD-bd_sf"/>
</dbReference>
<keyword evidence="4" id="KW-0547">Nucleotide-binding</keyword>
<keyword evidence="9" id="KW-1185">Reference proteome</keyword>
<dbReference type="GO" id="GO:0005524">
    <property type="term" value="F:ATP binding"/>
    <property type="evidence" value="ECO:0007669"/>
    <property type="project" value="InterPro"/>
</dbReference>
<name>A0A8J5KMH5_ZINOF</name>
<feature type="region of interest" description="Disordered" evidence="7">
    <location>
        <begin position="289"/>
        <end position="308"/>
    </location>
</feature>
<accession>A0A8J5KMH5</accession>
<organism evidence="8 9">
    <name type="scientific">Zingiber officinale</name>
    <name type="common">Ginger</name>
    <name type="synonym">Amomum zingiber</name>
    <dbReference type="NCBI Taxonomy" id="94328"/>
    <lineage>
        <taxon>Eukaryota</taxon>
        <taxon>Viridiplantae</taxon>
        <taxon>Streptophyta</taxon>
        <taxon>Embryophyta</taxon>
        <taxon>Tracheophyta</taxon>
        <taxon>Spermatophyta</taxon>
        <taxon>Magnoliopsida</taxon>
        <taxon>Liliopsida</taxon>
        <taxon>Zingiberales</taxon>
        <taxon>Zingiberaceae</taxon>
        <taxon>Zingiber</taxon>
    </lineage>
</organism>
<dbReference type="SUPFAM" id="SSF52540">
    <property type="entry name" value="P-loop containing nucleoside triphosphate hydrolases"/>
    <property type="match status" value="1"/>
</dbReference>
<comment type="similarity">
    <text evidence="1 6">Belongs to the adenylate kinase family.</text>
</comment>
<dbReference type="AlphaFoldDB" id="A0A8J5KMH5"/>
<evidence type="ECO:0000256" key="6">
    <source>
        <dbReference type="RuleBase" id="RU003330"/>
    </source>
</evidence>
<dbReference type="Proteomes" id="UP000734854">
    <property type="component" value="Unassembled WGS sequence"/>
</dbReference>
<dbReference type="PANTHER" id="PTHR23359">
    <property type="entry name" value="NUCLEOTIDE KINASE"/>
    <property type="match status" value="1"/>
</dbReference>
<dbReference type="PRINTS" id="PR00094">
    <property type="entry name" value="ADENYLTKNASE"/>
</dbReference>
<proteinExistence type="inferred from homology"/>
<evidence type="ECO:0000256" key="5">
    <source>
        <dbReference type="ARBA" id="ARBA00022777"/>
    </source>
</evidence>
<dbReference type="Gene3D" id="3.50.50.60">
    <property type="entry name" value="FAD/NAD(P)-binding domain"/>
    <property type="match status" value="1"/>
</dbReference>
<comment type="caution">
    <text evidence="8">The sequence shown here is derived from an EMBL/GenBank/DDBJ whole genome shotgun (WGS) entry which is preliminary data.</text>
</comment>
<sequence length="376" mass="40099">MAAHRCLLRSSVLGSSPAFSAGKRGFSVLTEEPVARLSAGLSASGGSDPTPRRREARNVQWVFLGCPGVGKGTFTSRLSQLLGVPHTATGDLVREELASSGPLSNQLAEIVNQGQLVSDKIIINLLSKSLESGAAKGESGFIHDGFPRTVKQAVCEKNYGVTTNSEPFDVAIIGGGMVGLALASALCRPHGDTLNAVNGSEVYRLNLETTLPENREVSLGWEEVGQITNHEEALKFQQDGAHLNKGKEIVTEKGVVQQYGRKKGSRKQQYGLAQIGIGLETIAAMKTSTGSETVPSETGEFHETAPMTRSMSRALDVRQASRNGQQGKTNSTVTFVGDINAYLSMEDTVGGLPLSQNSFSDFQNFVVVTGLKPYRM</sequence>
<evidence type="ECO:0000256" key="1">
    <source>
        <dbReference type="ARBA" id="ARBA00007220"/>
    </source>
</evidence>
<dbReference type="SUPFAM" id="SSF51905">
    <property type="entry name" value="FAD/NAD(P)-binding domain"/>
    <property type="match status" value="1"/>
</dbReference>
<reference evidence="8 9" key="1">
    <citation type="submission" date="2020-08" db="EMBL/GenBank/DDBJ databases">
        <title>Plant Genome Project.</title>
        <authorList>
            <person name="Zhang R.-G."/>
        </authorList>
    </citation>
    <scope>NUCLEOTIDE SEQUENCE [LARGE SCALE GENOMIC DNA]</scope>
    <source>
        <tissue evidence="8">Rhizome</tissue>
    </source>
</reference>
<keyword evidence="5 6" id="KW-0418">Kinase</keyword>
<dbReference type="EC" id="2.7.4.3" evidence="2"/>
<dbReference type="Gene3D" id="3.40.50.300">
    <property type="entry name" value="P-loop containing nucleotide triphosphate hydrolases"/>
    <property type="match status" value="1"/>
</dbReference>